<sequence>MHFYCERCKKEYPVATHAYACECGGLFRLYQTAMDAEDCHEAVTLGETETPLLPLKVDGHQFFFKMEDRQPTGSFKDRGAKRLIGELAHLGIDHVAVDSAGNAGAAVAAYAAAAGIACRVYVPDDISAERAKQIAAYGAAVIRVPNGRMNAGSTARAELGSDYYASHIYNPLFADGIKSMAHEIYRQLGDAVPDYIFVPIGNGSLLLGLYQGFVEIGRLPHLVGVQSTKCAPVVEAFHGLPETPRKSTIAETIRVGAPPRMDDILTALRRSGGDAVAVEDSEILKGAKTLNHRGIYAELTAAAGLAGARAFFADGMPDNYRVVIPVPGSGLKR</sequence>
<dbReference type="PROSITE" id="PS00165">
    <property type="entry name" value="DEHYDRATASE_SER_THR"/>
    <property type="match status" value="1"/>
</dbReference>
<evidence type="ECO:0000313" key="5">
    <source>
        <dbReference type="EMBL" id="EHG24420.1"/>
    </source>
</evidence>
<keyword evidence="6" id="KW-1185">Reference proteome</keyword>
<protein>
    <recommendedName>
        <fullName evidence="4">Tryptophan synthase beta chain-like PALP domain-containing protein</fullName>
    </recommendedName>
</protein>
<dbReference type="Proteomes" id="UP000003175">
    <property type="component" value="Unassembled WGS sequence"/>
</dbReference>
<reference evidence="5 6" key="1">
    <citation type="submission" date="2011-08" db="EMBL/GenBank/DDBJ databases">
        <title>The Genome Sequence of Selenomonas noxia F0398.</title>
        <authorList>
            <consortium name="The Broad Institute Genome Sequencing Platform"/>
            <person name="Earl A."/>
            <person name="Ward D."/>
            <person name="Feldgarden M."/>
            <person name="Gevers D."/>
            <person name="Izard J."/>
            <person name="Ganesan A."/>
            <person name="Blanton J.M."/>
            <person name="Baranova O.V."/>
            <person name="Tanner A.C."/>
            <person name="Dewhirst F.E."/>
            <person name="Young S.K."/>
            <person name="Zeng Q."/>
            <person name="Gargeya S."/>
            <person name="Fitzgerald M."/>
            <person name="Haas B."/>
            <person name="Abouelleil A."/>
            <person name="Alvarado L."/>
            <person name="Arachchi H.M."/>
            <person name="Berlin A."/>
            <person name="Brown A."/>
            <person name="Chapman S.B."/>
            <person name="Chen Z."/>
            <person name="Dunbar C."/>
            <person name="Freedman E."/>
            <person name="Gearin G."/>
            <person name="Gellesch M."/>
            <person name="Goldberg J."/>
            <person name="Griggs A."/>
            <person name="Gujja S."/>
            <person name="Heiman D."/>
            <person name="Howarth C."/>
            <person name="Larson L."/>
            <person name="Lui A."/>
            <person name="MacDonald P.J.P."/>
            <person name="Montmayeur A."/>
            <person name="Murphy C."/>
            <person name="Neiman D."/>
            <person name="Pearson M."/>
            <person name="Priest M."/>
            <person name="Roberts A."/>
            <person name="Saif S."/>
            <person name="Shea T."/>
            <person name="Shenoy N."/>
            <person name="Sisk P."/>
            <person name="Stolte C."/>
            <person name="Sykes S."/>
            <person name="Wortman J."/>
            <person name="Nusbaum C."/>
            <person name="Birren B."/>
        </authorList>
    </citation>
    <scope>NUCLEOTIDE SEQUENCE [LARGE SCALE GENOMIC DNA]</scope>
    <source>
        <strain evidence="5 6">F0398</strain>
    </source>
</reference>
<name>A0ABN0DP56_9FIRM</name>
<evidence type="ECO:0000256" key="2">
    <source>
        <dbReference type="ARBA" id="ARBA00022898"/>
    </source>
</evidence>
<dbReference type="InterPro" id="IPR000634">
    <property type="entry name" value="Ser/Thr_deHydtase_PyrdxlP-BS"/>
</dbReference>
<feature type="domain" description="Tryptophan synthase beta chain-like PALP" evidence="4">
    <location>
        <begin position="43"/>
        <end position="328"/>
    </location>
</feature>
<dbReference type="Pfam" id="PF00291">
    <property type="entry name" value="PALP"/>
    <property type="match status" value="1"/>
</dbReference>
<dbReference type="RefSeq" id="WP_006695207.1">
    <property type="nucleotide sequence ID" value="NZ_JH376859.1"/>
</dbReference>
<comment type="cofactor">
    <cofactor evidence="1">
        <name>pyridoxal 5'-phosphate</name>
        <dbReference type="ChEBI" id="CHEBI:597326"/>
    </cofactor>
</comment>
<evidence type="ECO:0000256" key="1">
    <source>
        <dbReference type="ARBA" id="ARBA00001933"/>
    </source>
</evidence>
<gene>
    <name evidence="5" type="ORF">HMPREF9432_01270</name>
</gene>
<keyword evidence="2" id="KW-0663">Pyridoxal phosphate</keyword>
<organism evidence="5 6">
    <name type="scientific">Selenomonas noxia F0398</name>
    <dbReference type="NCBI Taxonomy" id="702437"/>
    <lineage>
        <taxon>Bacteria</taxon>
        <taxon>Bacillati</taxon>
        <taxon>Bacillota</taxon>
        <taxon>Negativicutes</taxon>
        <taxon>Selenomonadales</taxon>
        <taxon>Selenomonadaceae</taxon>
        <taxon>Selenomonas</taxon>
    </lineage>
</organism>
<accession>A0ABN0DP56</accession>
<keyword evidence="3" id="KW-0456">Lyase</keyword>
<dbReference type="InterPro" id="IPR036052">
    <property type="entry name" value="TrpB-like_PALP_sf"/>
</dbReference>
<dbReference type="GeneID" id="32475250"/>
<evidence type="ECO:0000256" key="3">
    <source>
        <dbReference type="ARBA" id="ARBA00023239"/>
    </source>
</evidence>
<dbReference type="SUPFAM" id="SSF53686">
    <property type="entry name" value="Tryptophan synthase beta subunit-like PLP-dependent enzymes"/>
    <property type="match status" value="1"/>
</dbReference>
<dbReference type="Gene3D" id="3.40.50.1100">
    <property type="match status" value="2"/>
</dbReference>
<dbReference type="InterPro" id="IPR001926">
    <property type="entry name" value="TrpB-like_PALP"/>
</dbReference>
<dbReference type="PANTHER" id="PTHR48078">
    <property type="entry name" value="THREONINE DEHYDRATASE, MITOCHONDRIAL-RELATED"/>
    <property type="match status" value="1"/>
</dbReference>
<comment type="caution">
    <text evidence="5">The sequence shown here is derived from an EMBL/GenBank/DDBJ whole genome shotgun (WGS) entry which is preliminary data.</text>
</comment>
<evidence type="ECO:0000259" key="4">
    <source>
        <dbReference type="Pfam" id="PF00291"/>
    </source>
</evidence>
<dbReference type="PANTHER" id="PTHR48078:SF6">
    <property type="entry name" value="L-THREONINE DEHYDRATASE CATABOLIC TDCB"/>
    <property type="match status" value="1"/>
</dbReference>
<dbReference type="InterPro" id="IPR050147">
    <property type="entry name" value="Ser/Thr_Dehydratase"/>
</dbReference>
<proteinExistence type="predicted"/>
<dbReference type="EMBL" id="ADGH01000012">
    <property type="protein sequence ID" value="EHG24420.1"/>
    <property type="molecule type" value="Genomic_DNA"/>
</dbReference>
<evidence type="ECO:0000313" key="6">
    <source>
        <dbReference type="Proteomes" id="UP000003175"/>
    </source>
</evidence>